<evidence type="ECO:0000256" key="1">
    <source>
        <dbReference type="SAM" id="Phobius"/>
    </source>
</evidence>
<feature type="transmembrane region" description="Helical" evidence="1">
    <location>
        <begin position="37"/>
        <end position="60"/>
    </location>
</feature>
<comment type="caution">
    <text evidence="2">The sequence shown here is derived from an EMBL/GenBank/DDBJ whole genome shotgun (WGS) entry which is preliminary data.</text>
</comment>
<keyword evidence="1" id="KW-0472">Membrane</keyword>
<gene>
    <name evidence="2" type="ORF">ELS17_06570</name>
</gene>
<name>A0A482XZB5_9EURY</name>
<evidence type="ECO:0000313" key="3">
    <source>
        <dbReference type="Proteomes" id="UP000292704"/>
    </source>
</evidence>
<organism evidence="2 3">
    <name type="scientific">Natrinema altunense</name>
    <dbReference type="NCBI Taxonomy" id="222984"/>
    <lineage>
        <taxon>Archaea</taxon>
        <taxon>Methanobacteriati</taxon>
        <taxon>Methanobacteriota</taxon>
        <taxon>Stenosarchaea group</taxon>
        <taxon>Halobacteria</taxon>
        <taxon>Halobacteriales</taxon>
        <taxon>Natrialbaceae</taxon>
        <taxon>Natrinema</taxon>
    </lineage>
</organism>
<reference evidence="2 3" key="1">
    <citation type="submission" date="2019-02" db="EMBL/GenBank/DDBJ databases">
        <title>Genome analysis provides insights into bioremediation potentialities and Haloocin production by Natrinema altunense strain 4.1R isolated from Chott Douz in Tunisian desert.</title>
        <authorList>
            <person name="Najjari A."/>
            <person name="Youssef N."/>
            <person name="Ben Dhia O."/>
            <person name="Ferjani R."/>
            <person name="El Hidri D."/>
            <person name="Ouzari H.I."/>
            <person name="Cherif A."/>
        </authorList>
    </citation>
    <scope>NUCLEOTIDE SEQUENCE [LARGE SCALE GENOMIC DNA]</scope>
    <source>
        <strain evidence="2 3">4.1R</strain>
    </source>
</reference>
<feature type="transmembrane region" description="Helical" evidence="1">
    <location>
        <begin position="7"/>
        <end position="31"/>
    </location>
</feature>
<dbReference type="Proteomes" id="UP000292704">
    <property type="component" value="Unassembled WGS sequence"/>
</dbReference>
<dbReference type="RefSeq" id="WP_130170014.1">
    <property type="nucleotide sequence ID" value="NZ_SHMR01000001.1"/>
</dbReference>
<keyword evidence="1" id="KW-0812">Transmembrane</keyword>
<dbReference type="EMBL" id="SHMR01000001">
    <property type="protein sequence ID" value="RZH69109.1"/>
    <property type="molecule type" value="Genomic_DNA"/>
</dbReference>
<keyword evidence="1" id="KW-1133">Transmembrane helix</keyword>
<sequence>MKEKIKIYGSLCILIASVLSGSIALGMFVWGRIIIDTIGLVGLLIEIIVLNFCMIASMYLDIIGNASRAIDDLK</sequence>
<accession>A0A482XZB5</accession>
<dbReference type="AlphaFoldDB" id="A0A482XZB5"/>
<evidence type="ECO:0000313" key="2">
    <source>
        <dbReference type="EMBL" id="RZH69109.1"/>
    </source>
</evidence>
<protein>
    <submittedName>
        <fullName evidence="2">Uncharacterized protein</fullName>
    </submittedName>
</protein>
<proteinExistence type="predicted"/>